<keyword evidence="2" id="KW-1185">Reference proteome</keyword>
<organism evidence="1 2">
    <name type="scientific">Croceicoccus mobilis</name>
    <dbReference type="NCBI Taxonomy" id="1703339"/>
    <lineage>
        <taxon>Bacteria</taxon>
        <taxon>Pseudomonadati</taxon>
        <taxon>Pseudomonadota</taxon>
        <taxon>Alphaproteobacteria</taxon>
        <taxon>Sphingomonadales</taxon>
        <taxon>Erythrobacteraceae</taxon>
        <taxon>Croceicoccus</taxon>
    </lineage>
</organism>
<reference evidence="1" key="2">
    <citation type="submission" date="2020-09" db="EMBL/GenBank/DDBJ databases">
        <authorList>
            <person name="Sun Q."/>
            <person name="Zhou Y."/>
        </authorList>
    </citation>
    <scope>NUCLEOTIDE SEQUENCE</scope>
    <source>
        <strain evidence="1">CGMCC 1.15360</strain>
    </source>
</reference>
<name>A0A916Z964_9SPHN</name>
<protein>
    <submittedName>
        <fullName evidence="1">Uncharacterized protein</fullName>
    </submittedName>
</protein>
<accession>A0A916Z964</accession>
<dbReference type="Proteomes" id="UP000612349">
    <property type="component" value="Unassembled WGS sequence"/>
</dbReference>
<comment type="caution">
    <text evidence="1">The sequence shown here is derived from an EMBL/GenBank/DDBJ whole genome shotgun (WGS) entry which is preliminary data.</text>
</comment>
<sequence length="84" mass="9935">MYRTIHNADHKVLTHDMIQARSLCLDEKIMEAERRSYHTFFDVHVIENSDYTYSVFEEGDYGNLPNHLIDSVVYTTVGKMDDEY</sequence>
<gene>
    <name evidence="1" type="ORF">GCM10010990_34800</name>
</gene>
<evidence type="ECO:0000313" key="1">
    <source>
        <dbReference type="EMBL" id="GGD81894.1"/>
    </source>
</evidence>
<dbReference type="EMBL" id="BMIP01000011">
    <property type="protein sequence ID" value="GGD81894.1"/>
    <property type="molecule type" value="Genomic_DNA"/>
</dbReference>
<proteinExistence type="predicted"/>
<dbReference type="AlphaFoldDB" id="A0A916Z964"/>
<reference evidence="1" key="1">
    <citation type="journal article" date="2014" name="Int. J. Syst. Evol. Microbiol.">
        <title>Complete genome sequence of Corynebacterium casei LMG S-19264T (=DSM 44701T), isolated from a smear-ripened cheese.</title>
        <authorList>
            <consortium name="US DOE Joint Genome Institute (JGI-PGF)"/>
            <person name="Walter F."/>
            <person name="Albersmeier A."/>
            <person name="Kalinowski J."/>
            <person name="Ruckert C."/>
        </authorList>
    </citation>
    <scope>NUCLEOTIDE SEQUENCE</scope>
    <source>
        <strain evidence="1">CGMCC 1.15360</strain>
    </source>
</reference>
<dbReference type="RefSeq" id="WP_229665566.1">
    <property type="nucleotide sequence ID" value="NZ_BMIP01000011.1"/>
</dbReference>
<evidence type="ECO:0000313" key="2">
    <source>
        <dbReference type="Proteomes" id="UP000612349"/>
    </source>
</evidence>